<protein>
    <submittedName>
        <fullName evidence="1">Uncharacterized protein</fullName>
    </submittedName>
</protein>
<name>A0ACC2UBF8_9FUNG</name>
<sequence length="918" mass="101252">MVPQLCNAVRMGSVIQVPASELVVGDVVFIRMGDKVPADMRLFHTTLLKVDNSSLTGETDPQERLPTNEHSNPLEATNIAFSGTLVVAGEGYGVVIRTGDQTVLGQIANMASDEGKFKSPLSQEIHQLVGMIAGLAMVTTTVFLVVGLLRHTDLHVLLNFAIGTFVAFIPEGLPITVTMLLFVAASRMAEQQVLVKDLQGLETLGAITLLATDKTGTLTCNEMAVANVWTSMTLHGPFEKEKIHAIMGVLRIAILNSQVKYDRIDIPFEKRRLIGDATELGLARFGHRHHPEFASLDTTLPRVFGIPFNSDSKVAVTIHQDGKDLLLFVKGAPERVLLKCDQILIDGHPTPLLTHHVDAFHETYKTMASQGHRIIAFAQMKLDSNQFPIGHDFRDGSEIPTSGMVFVGLASLEDPPKHGVREAIGKCRLAGIQVMMITGDHPLTAEAIARKINLMTSETKQMVAKRTMREADLVQEEEYDAIVLHGEQISEMDDEAWDHVFTKKEIIFARTSPSQKLEIVKRAQALGHIVGVTGDGVNDAPALKRADLGIAMNVSGSDVSKEAASMILLDDNFVSIVRGIEEGRLIFSNLKKSIRYTLTHAMPEILPQLLLAFVPIPLPLPSILILLIDLGFELLAALSYAWDPPETSTGLMKLLPRKPVNQDSIARLRRMEDRELQPRFDFEARSIIPPSRTDRFFHAIRLRFSPAYWRDRLDPNSEVMVDSQVLSWAFLEAGLIETGVCLATFFAVLKTHGVSIHDSHTMQVRGLFKSGSDSHTVSTGTSLDDQQQLEALAQAQSGYFVALIIMQCFNLFACKSKLCVPWGRHMFQNWRNFAGIGLGLLLSLLVIYVPPLATLFQTSPGLNPTVALTIPLAGGFFLLIYATLRHLVLKRANPANYSPNIIGLKMHPTVFNRPNRNF</sequence>
<organism evidence="1 2">
    <name type="scientific">Entomophthora muscae</name>
    <dbReference type="NCBI Taxonomy" id="34485"/>
    <lineage>
        <taxon>Eukaryota</taxon>
        <taxon>Fungi</taxon>
        <taxon>Fungi incertae sedis</taxon>
        <taxon>Zoopagomycota</taxon>
        <taxon>Entomophthoromycotina</taxon>
        <taxon>Entomophthoromycetes</taxon>
        <taxon>Entomophthorales</taxon>
        <taxon>Entomophthoraceae</taxon>
        <taxon>Entomophthora</taxon>
    </lineage>
</organism>
<dbReference type="EMBL" id="QTSX02000909">
    <property type="protein sequence ID" value="KAJ9083906.1"/>
    <property type="molecule type" value="Genomic_DNA"/>
</dbReference>
<gene>
    <name evidence="1" type="ORF">DSO57_1029751</name>
</gene>
<proteinExistence type="predicted"/>
<dbReference type="Proteomes" id="UP001165960">
    <property type="component" value="Unassembled WGS sequence"/>
</dbReference>
<comment type="caution">
    <text evidence="1">The sequence shown here is derived from an EMBL/GenBank/DDBJ whole genome shotgun (WGS) entry which is preliminary data.</text>
</comment>
<keyword evidence="2" id="KW-1185">Reference proteome</keyword>
<evidence type="ECO:0000313" key="2">
    <source>
        <dbReference type="Proteomes" id="UP001165960"/>
    </source>
</evidence>
<reference evidence="1" key="1">
    <citation type="submission" date="2022-04" db="EMBL/GenBank/DDBJ databases">
        <title>Genome of the entomopathogenic fungus Entomophthora muscae.</title>
        <authorList>
            <person name="Elya C."/>
            <person name="Lovett B.R."/>
            <person name="Lee E."/>
            <person name="Macias A.M."/>
            <person name="Hajek A.E."/>
            <person name="De Bivort B.L."/>
            <person name="Kasson M.T."/>
            <person name="De Fine Licht H.H."/>
            <person name="Stajich J.E."/>
        </authorList>
    </citation>
    <scope>NUCLEOTIDE SEQUENCE</scope>
    <source>
        <strain evidence="1">Berkeley</strain>
    </source>
</reference>
<evidence type="ECO:0000313" key="1">
    <source>
        <dbReference type="EMBL" id="KAJ9083906.1"/>
    </source>
</evidence>
<accession>A0ACC2UBF8</accession>